<dbReference type="AlphaFoldDB" id="A0A9Q1ET80"/>
<keyword evidence="3" id="KW-1185">Reference proteome</keyword>
<organism evidence="2 3">
    <name type="scientific">Synaphobranchus kaupii</name>
    <name type="common">Kaup's arrowtooth eel</name>
    <dbReference type="NCBI Taxonomy" id="118154"/>
    <lineage>
        <taxon>Eukaryota</taxon>
        <taxon>Metazoa</taxon>
        <taxon>Chordata</taxon>
        <taxon>Craniata</taxon>
        <taxon>Vertebrata</taxon>
        <taxon>Euteleostomi</taxon>
        <taxon>Actinopterygii</taxon>
        <taxon>Neopterygii</taxon>
        <taxon>Teleostei</taxon>
        <taxon>Anguilliformes</taxon>
        <taxon>Synaphobranchidae</taxon>
        <taxon>Synaphobranchus</taxon>
    </lineage>
</organism>
<accession>A0A9Q1ET80</accession>
<proteinExistence type="predicted"/>
<evidence type="ECO:0000256" key="1">
    <source>
        <dbReference type="SAM" id="MobiDB-lite"/>
    </source>
</evidence>
<dbReference type="EMBL" id="JAINUF010000013">
    <property type="protein sequence ID" value="KAJ8344554.1"/>
    <property type="molecule type" value="Genomic_DNA"/>
</dbReference>
<gene>
    <name evidence="2" type="ORF">SKAU_G00318830</name>
</gene>
<dbReference type="Proteomes" id="UP001152622">
    <property type="component" value="Chromosome 13"/>
</dbReference>
<sequence length="117" mass="13058">MEPFRSEPHGQSLRTRFAEPQSPHFLPPGDDEGTFNEPVKADRARVFSLPPPTSFGLRQKPHPLATACAARVNDVITVSTVGQHGDRSGFEAQHVELRIQPPAMYKGMIRLDLCHFK</sequence>
<evidence type="ECO:0000313" key="3">
    <source>
        <dbReference type="Proteomes" id="UP001152622"/>
    </source>
</evidence>
<feature type="region of interest" description="Disordered" evidence="1">
    <location>
        <begin position="1"/>
        <end position="37"/>
    </location>
</feature>
<evidence type="ECO:0000313" key="2">
    <source>
        <dbReference type="EMBL" id="KAJ8344554.1"/>
    </source>
</evidence>
<reference evidence="2" key="1">
    <citation type="journal article" date="2023" name="Science">
        <title>Genome structures resolve the early diversification of teleost fishes.</title>
        <authorList>
            <person name="Parey E."/>
            <person name="Louis A."/>
            <person name="Montfort J."/>
            <person name="Bouchez O."/>
            <person name="Roques C."/>
            <person name="Iampietro C."/>
            <person name="Lluch J."/>
            <person name="Castinel A."/>
            <person name="Donnadieu C."/>
            <person name="Desvignes T."/>
            <person name="Floi Bucao C."/>
            <person name="Jouanno E."/>
            <person name="Wen M."/>
            <person name="Mejri S."/>
            <person name="Dirks R."/>
            <person name="Jansen H."/>
            <person name="Henkel C."/>
            <person name="Chen W.J."/>
            <person name="Zahm M."/>
            <person name="Cabau C."/>
            <person name="Klopp C."/>
            <person name="Thompson A.W."/>
            <person name="Robinson-Rechavi M."/>
            <person name="Braasch I."/>
            <person name="Lecointre G."/>
            <person name="Bobe J."/>
            <person name="Postlethwait J.H."/>
            <person name="Berthelot C."/>
            <person name="Roest Crollius H."/>
            <person name="Guiguen Y."/>
        </authorList>
    </citation>
    <scope>NUCLEOTIDE SEQUENCE</scope>
    <source>
        <strain evidence="2">WJC10195</strain>
    </source>
</reference>
<name>A0A9Q1ET80_SYNKA</name>
<protein>
    <submittedName>
        <fullName evidence="2">Uncharacterized protein</fullName>
    </submittedName>
</protein>
<comment type="caution">
    <text evidence="2">The sequence shown here is derived from an EMBL/GenBank/DDBJ whole genome shotgun (WGS) entry which is preliminary data.</text>
</comment>